<dbReference type="Proteomes" id="UP001595533">
    <property type="component" value="Unassembled WGS sequence"/>
</dbReference>
<keyword evidence="3" id="KW-1185">Reference proteome</keyword>
<feature type="transmembrane region" description="Helical" evidence="1">
    <location>
        <begin position="12"/>
        <end position="32"/>
    </location>
</feature>
<gene>
    <name evidence="2" type="primary">gspM</name>
    <name evidence="2" type="ORF">ACFODZ_02635</name>
</gene>
<dbReference type="RefSeq" id="WP_077409781.1">
    <property type="nucleotide sequence ID" value="NZ_JBHRTS010000001.1"/>
</dbReference>
<dbReference type="NCBIfam" id="NF040576">
    <property type="entry name" value="T2SS_GspM_XpsM"/>
    <property type="match status" value="1"/>
</dbReference>
<evidence type="ECO:0000313" key="2">
    <source>
        <dbReference type="EMBL" id="MFC3193130.1"/>
    </source>
</evidence>
<dbReference type="InterPro" id="IPR034756">
    <property type="entry name" value="T2SSM_b"/>
</dbReference>
<organism evidence="2 3">
    <name type="scientific">Marinicella sediminis</name>
    <dbReference type="NCBI Taxonomy" id="1792834"/>
    <lineage>
        <taxon>Bacteria</taxon>
        <taxon>Pseudomonadati</taxon>
        <taxon>Pseudomonadota</taxon>
        <taxon>Gammaproteobacteria</taxon>
        <taxon>Lysobacterales</taxon>
        <taxon>Marinicellaceae</taxon>
        <taxon>Marinicella</taxon>
    </lineage>
</organism>
<accession>A0ABV7J4Q3</accession>
<sequence length="206" mass="23916">MSLESKASQWSAVLVLLMVLFIIYFLFFHWFFVAHAAHNETIESLDQTRQKLINEAAKTPQLTEMLQEVKSRVGSNNEFLQADSKNLGNAEITSIFKNIVNQQTDDPANCQIISQSPTQDRNPEQFEKIILSVRMRCQYEVLVNVIDAMEANTPSLFVNDLRIESRNRNRYRRNSGEEQQQAPDNLEVRFDLFAYLKIPVEKEDEK</sequence>
<evidence type="ECO:0000256" key="1">
    <source>
        <dbReference type="SAM" id="Phobius"/>
    </source>
</evidence>
<dbReference type="EMBL" id="JBHRTS010000001">
    <property type="protein sequence ID" value="MFC3193130.1"/>
    <property type="molecule type" value="Genomic_DNA"/>
</dbReference>
<keyword evidence="1" id="KW-0472">Membrane</keyword>
<keyword evidence="1" id="KW-0812">Transmembrane</keyword>
<proteinExistence type="predicted"/>
<keyword evidence="1" id="KW-1133">Transmembrane helix</keyword>
<name>A0ABV7J4Q3_9GAMM</name>
<protein>
    <submittedName>
        <fullName evidence="2">Type II secretion system protein GspM</fullName>
    </submittedName>
</protein>
<evidence type="ECO:0000313" key="3">
    <source>
        <dbReference type="Proteomes" id="UP001595533"/>
    </source>
</evidence>
<comment type="caution">
    <text evidence="2">The sequence shown here is derived from an EMBL/GenBank/DDBJ whole genome shotgun (WGS) entry which is preliminary data.</text>
</comment>
<dbReference type="Pfam" id="PF10741">
    <property type="entry name" value="T2SSM_b"/>
    <property type="match status" value="1"/>
</dbReference>
<reference evidence="3" key="1">
    <citation type="journal article" date="2019" name="Int. J. Syst. Evol. Microbiol.">
        <title>The Global Catalogue of Microorganisms (GCM) 10K type strain sequencing project: providing services to taxonomists for standard genome sequencing and annotation.</title>
        <authorList>
            <consortium name="The Broad Institute Genomics Platform"/>
            <consortium name="The Broad Institute Genome Sequencing Center for Infectious Disease"/>
            <person name="Wu L."/>
            <person name="Ma J."/>
        </authorList>
    </citation>
    <scope>NUCLEOTIDE SEQUENCE [LARGE SCALE GENOMIC DNA]</scope>
    <source>
        <strain evidence="3">KCTC 42953</strain>
    </source>
</reference>